<evidence type="ECO:0000313" key="3">
    <source>
        <dbReference type="Proteomes" id="UP000606922"/>
    </source>
</evidence>
<name>A0A916SMR9_9MICO</name>
<accession>A0A916SMR9</accession>
<reference evidence="2" key="2">
    <citation type="submission" date="2020-09" db="EMBL/GenBank/DDBJ databases">
        <authorList>
            <person name="Sun Q."/>
            <person name="Zhou Y."/>
        </authorList>
    </citation>
    <scope>NUCLEOTIDE SEQUENCE</scope>
    <source>
        <strain evidence="2">CGMCC 1.12813</strain>
    </source>
</reference>
<comment type="caution">
    <text evidence="2">The sequence shown here is derived from an EMBL/GenBank/DDBJ whole genome shotgun (WGS) entry which is preliminary data.</text>
</comment>
<feature type="transmembrane region" description="Helical" evidence="1">
    <location>
        <begin position="112"/>
        <end position="131"/>
    </location>
</feature>
<dbReference type="Proteomes" id="UP000606922">
    <property type="component" value="Unassembled WGS sequence"/>
</dbReference>
<keyword evidence="1" id="KW-0472">Membrane</keyword>
<sequence length="132" mass="13924">MNPALLIIGSIFAVLAALVHVMIFYFESIVWTKPATWKRFGLASQADADTVRPMAYNQGFYNLFLAIGAVVGVILLATEAAEAGYAVALFATLSMVAAATVLVLSNPKLARAALTQGALPLVAVLFLLLALI</sequence>
<reference evidence="2" key="1">
    <citation type="journal article" date="2014" name="Int. J. Syst. Evol. Microbiol.">
        <title>Complete genome sequence of Corynebacterium casei LMG S-19264T (=DSM 44701T), isolated from a smear-ripened cheese.</title>
        <authorList>
            <consortium name="US DOE Joint Genome Institute (JGI-PGF)"/>
            <person name="Walter F."/>
            <person name="Albersmeier A."/>
            <person name="Kalinowski J."/>
            <person name="Ruckert C."/>
        </authorList>
    </citation>
    <scope>NUCLEOTIDE SEQUENCE</scope>
    <source>
        <strain evidence="2">CGMCC 1.12813</strain>
    </source>
</reference>
<organism evidence="2 3">
    <name type="scientific">Conyzicola nivalis</name>
    <dbReference type="NCBI Taxonomy" id="1477021"/>
    <lineage>
        <taxon>Bacteria</taxon>
        <taxon>Bacillati</taxon>
        <taxon>Actinomycetota</taxon>
        <taxon>Actinomycetes</taxon>
        <taxon>Micrococcales</taxon>
        <taxon>Microbacteriaceae</taxon>
        <taxon>Conyzicola</taxon>
    </lineage>
</organism>
<dbReference type="PANTHER" id="PTHR38446">
    <property type="entry name" value="BLL0914 PROTEIN"/>
    <property type="match status" value="1"/>
</dbReference>
<feature type="transmembrane region" description="Helical" evidence="1">
    <location>
        <begin position="83"/>
        <end position="105"/>
    </location>
</feature>
<dbReference type="Pfam" id="PF06993">
    <property type="entry name" value="DUF1304"/>
    <property type="match status" value="1"/>
</dbReference>
<keyword evidence="3" id="KW-1185">Reference proteome</keyword>
<dbReference type="PANTHER" id="PTHR38446:SF1">
    <property type="entry name" value="BLL0914 PROTEIN"/>
    <property type="match status" value="1"/>
</dbReference>
<keyword evidence="1" id="KW-1133">Transmembrane helix</keyword>
<dbReference type="AlphaFoldDB" id="A0A916SMR9"/>
<feature type="transmembrane region" description="Helical" evidence="1">
    <location>
        <begin position="6"/>
        <end position="26"/>
    </location>
</feature>
<evidence type="ECO:0000256" key="1">
    <source>
        <dbReference type="SAM" id="Phobius"/>
    </source>
</evidence>
<feature type="transmembrane region" description="Helical" evidence="1">
    <location>
        <begin position="60"/>
        <end position="77"/>
    </location>
</feature>
<keyword evidence="1" id="KW-0812">Transmembrane</keyword>
<evidence type="ECO:0000313" key="2">
    <source>
        <dbReference type="EMBL" id="GGB08198.1"/>
    </source>
</evidence>
<proteinExistence type="predicted"/>
<protein>
    <submittedName>
        <fullName evidence="2">Membrane protein</fullName>
    </submittedName>
</protein>
<dbReference type="RefSeq" id="WP_188510774.1">
    <property type="nucleotide sequence ID" value="NZ_BMGB01000001.1"/>
</dbReference>
<dbReference type="InterPro" id="IPR009732">
    <property type="entry name" value="DUF1304"/>
</dbReference>
<dbReference type="EMBL" id="BMGB01000001">
    <property type="protein sequence ID" value="GGB08198.1"/>
    <property type="molecule type" value="Genomic_DNA"/>
</dbReference>
<gene>
    <name evidence="2" type="ORF">GCM10010979_23420</name>
</gene>